<feature type="chain" id="PRO_5038733537" evidence="1">
    <location>
        <begin position="29"/>
        <end position="144"/>
    </location>
</feature>
<dbReference type="PROSITE" id="PS51318">
    <property type="entry name" value="TAT"/>
    <property type="match status" value="1"/>
</dbReference>
<dbReference type="EMBL" id="BMMK01000014">
    <property type="protein sequence ID" value="GGM59602.1"/>
    <property type="molecule type" value="Genomic_DNA"/>
</dbReference>
<organism evidence="2 3">
    <name type="scientific">Longimycelium tulufanense</name>
    <dbReference type="NCBI Taxonomy" id="907463"/>
    <lineage>
        <taxon>Bacteria</taxon>
        <taxon>Bacillati</taxon>
        <taxon>Actinomycetota</taxon>
        <taxon>Actinomycetes</taxon>
        <taxon>Pseudonocardiales</taxon>
        <taxon>Pseudonocardiaceae</taxon>
        <taxon>Longimycelium</taxon>
    </lineage>
</organism>
<dbReference type="RefSeq" id="WP_189058647.1">
    <property type="nucleotide sequence ID" value="NZ_BMMK01000014.1"/>
</dbReference>
<protein>
    <submittedName>
        <fullName evidence="2">Uncharacterized protein</fullName>
    </submittedName>
</protein>
<gene>
    <name evidence="2" type="ORF">GCM10012275_33400</name>
</gene>
<evidence type="ECO:0000313" key="2">
    <source>
        <dbReference type="EMBL" id="GGM59602.1"/>
    </source>
</evidence>
<keyword evidence="3" id="KW-1185">Reference proteome</keyword>
<accession>A0A8J3CFN4</accession>
<dbReference type="Proteomes" id="UP000637578">
    <property type="component" value="Unassembled WGS sequence"/>
</dbReference>
<proteinExistence type="predicted"/>
<evidence type="ECO:0000256" key="1">
    <source>
        <dbReference type="SAM" id="SignalP"/>
    </source>
</evidence>
<reference evidence="2" key="2">
    <citation type="submission" date="2020-09" db="EMBL/GenBank/DDBJ databases">
        <authorList>
            <person name="Sun Q."/>
            <person name="Zhou Y."/>
        </authorList>
    </citation>
    <scope>NUCLEOTIDE SEQUENCE</scope>
    <source>
        <strain evidence="2">CGMCC 4.5737</strain>
    </source>
</reference>
<feature type="signal peptide" evidence="1">
    <location>
        <begin position="1"/>
        <end position="28"/>
    </location>
</feature>
<comment type="caution">
    <text evidence="2">The sequence shown here is derived from an EMBL/GenBank/DDBJ whole genome shotgun (WGS) entry which is preliminary data.</text>
</comment>
<evidence type="ECO:0000313" key="3">
    <source>
        <dbReference type="Proteomes" id="UP000637578"/>
    </source>
</evidence>
<dbReference type="AlphaFoldDB" id="A0A8J3CFN4"/>
<keyword evidence="1" id="KW-0732">Signal</keyword>
<reference evidence="2" key="1">
    <citation type="journal article" date="2014" name="Int. J. Syst. Evol. Microbiol.">
        <title>Complete genome sequence of Corynebacterium casei LMG S-19264T (=DSM 44701T), isolated from a smear-ripened cheese.</title>
        <authorList>
            <consortium name="US DOE Joint Genome Institute (JGI-PGF)"/>
            <person name="Walter F."/>
            <person name="Albersmeier A."/>
            <person name="Kalinowski J."/>
            <person name="Ruckert C."/>
        </authorList>
    </citation>
    <scope>NUCLEOTIDE SEQUENCE</scope>
    <source>
        <strain evidence="2">CGMCC 4.5737</strain>
    </source>
</reference>
<sequence length="144" mass="15244">MSIGTIARRAAIFVGATALALGGTLALAAPASAETNPYCSSVTKIGSTAYVTHNGQKIASVKQFKGCGKNWAYVYVWESYRKTHKSWETCASIAVGKTLQDLRCISNKAENWSAGANTLNKCTVALGSVPSQSGQKYGKTSERC</sequence>
<dbReference type="InterPro" id="IPR006311">
    <property type="entry name" value="TAT_signal"/>
</dbReference>
<name>A0A8J3CFN4_9PSEU</name>